<dbReference type="GO" id="GO:0003677">
    <property type="term" value="F:DNA binding"/>
    <property type="evidence" value="ECO:0007669"/>
    <property type="project" value="UniProtKB-KW"/>
</dbReference>
<dbReference type="GO" id="GO:0016887">
    <property type="term" value="F:ATP hydrolysis activity"/>
    <property type="evidence" value="ECO:0007669"/>
    <property type="project" value="RHEA"/>
</dbReference>
<comment type="cofactor">
    <cofactor evidence="10">
        <name>Mg(2+)</name>
        <dbReference type="ChEBI" id="CHEBI:18420"/>
    </cofactor>
</comment>
<keyword evidence="2 10" id="KW-0227">DNA damage</keyword>
<keyword evidence="6 10" id="KW-0238">DNA-binding</keyword>
<sequence length="667" mass="74692">MRAKSRKPERNQRLIASFFGGGSTSNTKTPEKVVISHKESKLARISQSRSAFDERGSSDTSFGSPEVNNFHNPTLSRFSSNLMGLPEERRKQQAALFVDLDSEEEKENTEPSLGLLSAQQNSSPVKKVPLKRSGSSNLLDFLNGQLKRNPKKVASRTPPPTVQLAQTSSSIALSHEQRAIIDYVVTRGENVFFTGSAGTGKSVVLRYLVTELRRKHGQFNVGVTASTGLAACNINGQTVHKFLSIGLGLGSPQDLATKIKRNGPAKKRWMSLRVLIIDEILMIDGKLFTKIDEAAKIIRNNQQPFGGIQIVCTGDFFQLPPVSKTNESEYCFKSPSWSRAITRTITLKQVFRQKGDSELIDMLNSLRSGNLDPAMIAKFHLLSRKVTYSDGIEPTELFPTRQEVKRANEMRLRSLRGANYVYKAQDNVMDPYLKKIYDNLMCEELLELKEGSQVMYLKNHPDNIVVNGSIGTVIGFVTENIWGTICSQFGVRELVNPSREFILLLQLISGLAGSGTFTDEQRDIFNNLPAEWQSKATKLTMDARQMNKADMLPVVNFKAADGEFTVILVRREEFSVDQLKAKAIPGSAPEQITRVQLPLLLAWAMSIHKAQGQSIDRLRVDLRKIFEKGQVYVALSRATSKDHLEVLNFDHRRIHVAQEVRDFYKSL</sequence>
<dbReference type="EC" id="5.6.2.3" evidence="10"/>
<reference evidence="13 14" key="1">
    <citation type="submission" date="2016-10" db="EMBL/GenBank/DDBJ databases">
        <authorList>
            <person name="de Groot N.N."/>
        </authorList>
    </citation>
    <scope>NUCLEOTIDE SEQUENCE [LARGE SCALE GENOMIC DNA]</scope>
    <source>
        <strain evidence="13 14">CBS 141442</strain>
    </source>
</reference>
<feature type="compositionally biased region" description="Basic and acidic residues" evidence="11">
    <location>
        <begin position="1"/>
        <end position="12"/>
    </location>
</feature>
<keyword evidence="8 10" id="KW-0413">Isomerase</keyword>
<dbReference type="CDD" id="cd18809">
    <property type="entry name" value="SF1_C_RecD"/>
    <property type="match status" value="1"/>
</dbReference>
<evidence type="ECO:0000256" key="11">
    <source>
        <dbReference type="SAM" id="MobiDB-lite"/>
    </source>
</evidence>
<dbReference type="InterPro" id="IPR010285">
    <property type="entry name" value="DNA_helicase_pif1-like_DEAD"/>
</dbReference>
<keyword evidence="5 10" id="KW-0067">ATP-binding</keyword>
<dbReference type="PANTHER" id="PTHR47642">
    <property type="entry name" value="ATP-DEPENDENT DNA HELICASE"/>
    <property type="match status" value="1"/>
</dbReference>
<dbReference type="HAMAP" id="MF_03176">
    <property type="entry name" value="PIF1"/>
    <property type="match status" value="1"/>
</dbReference>
<dbReference type="Pfam" id="PF05970">
    <property type="entry name" value="PIF1"/>
    <property type="match status" value="1"/>
</dbReference>
<comment type="subcellular location">
    <subcellularLocation>
        <location evidence="10">Nucleus</location>
    </subcellularLocation>
    <subcellularLocation>
        <location evidence="10">Mitochondrion</location>
    </subcellularLocation>
</comment>
<comment type="subunit">
    <text evidence="10">Monomer.</text>
</comment>
<keyword evidence="10" id="KW-0233">DNA recombination</keyword>
<dbReference type="STRING" id="45354.A0A1L0BTK2"/>
<dbReference type="InterPro" id="IPR003593">
    <property type="entry name" value="AAA+_ATPase"/>
</dbReference>
<comment type="catalytic activity">
    <reaction evidence="10">
        <text>ATP + H2O = ADP + phosphate + H(+)</text>
        <dbReference type="Rhea" id="RHEA:13065"/>
        <dbReference type="ChEBI" id="CHEBI:15377"/>
        <dbReference type="ChEBI" id="CHEBI:15378"/>
        <dbReference type="ChEBI" id="CHEBI:30616"/>
        <dbReference type="ChEBI" id="CHEBI:43474"/>
        <dbReference type="ChEBI" id="CHEBI:456216"/>
        <dbReference type="EC" id="5.6.2.3"/>
    </reaction>
</comment>
<dbReference type="GO" id="GO:0043139">
    <property type="term" value="F:5'-3' DNA helicase activity"/>
    <property type="evidence" value="ECO:0007669"/>
    <property type="project" value="UniProtKB-UniRule"/>
</dbReference>
<evidence type="ECO:0000256" key="1">
    <source>
        <dbReference type="ARBA" id="ARBA00022741"/>
    </source>
</evidence>
<feature type="region of interest" description="Disordered" evidence="11">
    <location>
        <begin position="101"/>
        <end position="132"/>
    </location>
</feature>
<dbReference type="OrthoDB" id="432234at2759"/>
<keyword evidence="14" id="KW-1185">Reference proteome</keyword>
<evidence type="ECO:0000256" key="6">
    <source>
        <dbReference type="ARBA" id="ARBA00023125"/>
    </source>
</evidence>
<dbReference type="InterPro" id="IPR048293">
    <property type="entry name" value="PIF1_RRM3_pfh1"/>
</dbReference>
<feature type="domain" description="AAA+ ATPase" evidence="12">
    <location>
        <begin position="187"/>
        <end position="355"/>
    </location>
</feature>
<keyword evidence="9 10" id="KW-0539">Nucleus</keyword>
<comment type="function">
    <text evidence="10">DNA-dependent ATPase and 5'-3' DNA helicase required for the maintenance of both mitochondrial and nuclear genome stability.</text>
</comment>
<feature type="compositionally biased region" description="Polar residues" evidence="11">
    <location>
        <begin position="58"/>
        <end position="75"/>
    </location>
</feature>
<evidence type="ECO:0000256" key="9">
    <source>
        <dbReference type="ARBA" id="ARBA00023242"/>
    </source>
</evidence>
<dbReference type="GO" id="GO:0005739">
    <property type="term" value="C:mitochondrion"/>
    <property type="evidence" value="ECO:0007669"/>
    <property type="project" value="UniProtKB-SubCell"/>
</dbReference>
<feature type="compositionally biased region" description="Basic and acidic residues" evidence="11">
    <location>
        <begin position="29"/>
        <end position="42"/>
    </location>
</feature>
<dbReference type="CDD" id="cd18037">
    <property type="entry name" value="DEXSc_Pif1_like"/>
    <property type="match status" value="1"/>
</dbReference>
<evidence type="ECO:0000256" key="4">
    <source>
        <dbReference type="ARBA" id="ARBA00022806"/>
    </source>
</evidence>
<evidence type="ECO:0000313" key="14">
    <source>
        <dbReference type="Proteomes" id="UP000182334"/>
    </source>
</evidence>
<dbReference type="SUPFAM" id="SSF52540">
    <property type="entry name" value="P-loop containing nucleoside triphosphate hydrolases"/>
    <property type="match status" value="2"/>
</dbReference>
<evidence type="ECO:0000256" key="8">
    <source>
        <dbReference type="ARBA" id="ARBA00023235"/>
    </source>
</evidence>
<gene>
    <name evidence="10" type="primary">PIF1</name>
    <name evidence="13" type="ORF">SAMEA4029010_CIC11G00000005878</name>
</gene>
<protein>
    <recommendedName>
        <fullName evidence="10">ATP-dependent DNA helicase PIF1</fullName>
        <ecNumber evidence="10">5.6.2.3</ecNumber>
    </recommendedName>
    <alternativeName>
        <fullName evidence="10">DNA 5'-3' helicase PIF1</fullName>
    </alternativeName>
    <alternativeName>
        <fullName evidence="10">DNA repair and recombination helicase PIF1</fullName>
    </alternativeName>
</protein>
<dbReference type="Proteomes" id="UP000182334">
    <property type="component" value="Chromosome IV"/>
</dbReference>
<feature type="binding site" evidence="10">
    <location>
        <begin position="195"/>
        <end position="202"/>
    </location>
    <ligand>
        <name>ATP</name>
        <dbReference type="ChEBI" id="CHEBI:30616"/>
    </ligand>
</feature>
<evidence type="ECO:0000256" key="10">
    <source>
        <dbReference type="HAMAP-Rule" id="MF_03176"/>
    </source>
</evidence>
<dbReference type="EMBL" id="LT635759">
    <property type="protein sequence ID" value="SGZ54687.1"/>
    <property type="molecule type" value="Genomic_DNA"/>
</dbReference>
<evidence type="ECO:0000256" key="3">
    <source>
        <dbReference type="ARBA" id="ARBA00022801"/>
    </source>
</evidence>
<dbReference type="InterPro" id="IPR051055">
    <property type="entry name" value="PIF1_helicase"/>
</dbReference>
<accession>A0A1L0BTK2</accession>
<dbReference type="InterPro" id="IPR027417">
    <property type="entry name" value="P-loop_NTPase"/>
</dbReference>
<evidence type="ECO:0000259" key="12">
    <source>
        <dbReference type="SMART" id="SM00382"/>
    </source>
</evidence>
<keyword evidence="7 10" id="KW-0234">DNA repair</keyword>
<dbReference type="AlphaFoldDB" id="A0A1L0BTK2"/>
<comment type="similarity">
    <text evidence="10">Belongs to the helicase family. PIF1 subfamily.</text>
</comment>
<evidence type="ECO:0000256" key="7">
    <source>
        <dbReference type="ARBA" id="ARBA00023204"/>
    </source>
</evidence>
<keyword evidence="3 10" id="KW-0378">Hydrolase</keyword>
<feature type="region of interest" description="Disordered" evidence="11">
    <location>
        <begin position="1"/>
        <end position="75"/>
    </location>
</feature>
<dbReference type="GO" id="GO:0006310">
    <property type="term" value="P:DNA recombination"/>
    <property type="evidence" value="ECO:0007669"/>
    <property type="project" value="UniProtKB-UniRule"/>
</dbReference>
<keyword evidence="1 10" id="KW-0547">Nucleotide-binding</keyword>
<organism evidence="13 14">
    <name type="scientific">Sungouiella intermedia</name>
    <dbReference type="NCBI Taxonomy" id="45354"/>
    <lineage>
        <taxon>Eukaryota</taxon>
        <taxon>Fungi</taxon>
        <taxon>Dikarya</taxon>
        <taxon>Ascomycota</taxon>
        <taxon>Saccharomycotina</taxon>
        <taxon>Pichiomycetes</taxon>
        <taxon>Metschnikowiaceae</taxon>
        <taxon>Sungouiella</taxon>
    </lineage>
</organism>
<keyword evidence="10" id="KW-0496">Mitochondrion</keyword>
<keyword evidence="4 10" id="KW-0347">Helicase</keyword>
<dbReference type="GO" id="GO:0000723">
    <property type="term" value="P:telomere maintenance"/>
    <property type="evidence" value="ECO:0007669"/>
    <property type="project" value="InterPro"/>
</dbReference>
<dbReference type="GO" id="GO:0006281">
    <property type="term" value="P:DNA repair"/>
    <property type="evidence" value="ECO:0007669"/>
    <property type="project" value="UniProtKB-UniRule"/>
</dbReference>
<feature type="DNA-binding region" evidence="10">
    <location>
        <begin position="630"/>
        <end position="649"/>
    </location>
</feature>
<proteinExistence type="inferred from homology"/>
<dbReference type="GO" id="GO:0005524">
    <property type="term" value="F:ATP binding"/>
    <property type="evidence" value="ECO:0007669"/>
    <property type="project" value="UniProtKB-UniRule"/>
</dbReference>
<evidence type="ECO:0000313" key="13">
    <source>
        <dbReference type="EMBL" id="SGZ54687.1"/>
    </source>
</evidence>
<dbReference type="PANTHER" id="PTHR47642:SF5">
    <property type="entry name" value="ATP-DEPENDENT DNA HELICASE"/>
    <property type="match status" value="1"/>
</dbReference>
<dbReference type="SMART" id="SM00382">
    <property type="entry name" value="AAA"/>
    <property type="match status" value="1"/>
</dbReference>
<name>A0A1L0BTK2_9ASCO</name>
<evidence type="ECO:0000256" key="2">
    <source>
        <dbReference type="ARBA" id="ARBA00022763"/>
    </source>
</evidence>
<dbReference type="GO" id="GO:0005634">
    <property type="term" value="C:nucleus"/>
    <property type="evidence" value="ECO:0007669"/>
    <property type="project" value="UniProtKB-SubCell"/>
</dbReference>
<evidence type="ECO:0000256" key="5">
    <source>
        <dbReference type="ARBA" id="ARBA00022840"/>
    </source>
</evidence>
<dbReference type="Gene3D" id="3.40.50.300">
    <property type="entry name" value="P-loop containing nucleotide triphosphate hydrolases"/>
    <property type="match status" value="2"/>
</dbReference>